<evidence type="ECO:0000313" key="7">
    <source>
        <dbReference type="EMBL" id="AXE82233.1"/>
    </source>
</evidence>
<feature type="compositionally biased region" description="Low complexity" evidence="5">
    <location>
        <begin position="22"/>
        <end position="33"/>
    </location>
</feature>
<dbReference type="Pfam" id="PF01951">
    <property type="entry name" value="Archease"/>
    <property type="match status" value="1"/>
</dbReference>
<keyword evidence="2" id="KW-0819">tRNA processing</keyword>
<dbReference type="Gene3D" id="3.55.10.10">
    <property type="entry name" value="Archease domain"/>
    <property type="match status" value="1"/>
</dbReference>
<sequence>MTFTPTLKGGALAKIRSRPDASRSSAQAQPARTRGPRRRIRPLLHEDRETATVHHIRLPTVSSAGKCVHRRRVVTSPHAGCPGAVYGTTLEGARPAARRIRQAVHPKDDGEAPTVNGREPVGKQPGASGHRAVPHTADMRVEAWSPTVEGCIGEAVRAVLEGFVDTSGAAVVGEREYVVTAECDEDLLVSVLDEVVYRMDADGEIPLAVEMGSIRSAGDGRGVSVRFRMADAGTAVSIGAVPKAVSLHDLQLRGGPGGWTCRVTLDV</sequence>
<evidence type="ECO:0000256" key="3">
    <source>
        <dbReference type="ARBA" id="ARBA00022723"/>
    </source>
</evidence>
<reference evidence="7 8" key="1">
    <citation type="journal article" date="2018" name="Front. Microbiol.">
        <title>Genome Sequencing of Streptomyces atratus SCSIOZH16 and Activation Production of Nocardamine via Metabolic Engineering.</title>
        <authorList>
            <person name="Li Y."/>
            <person name="Zhang C."/>
            <person name="Liu C."/>
            <person name="Ju J."/>
            <person name="Ma J."/>
        </authorList>
    </citation>
    <scope>NUCLEOTIDE SEQUENCE [LARGE SCALE GENOMIC DNA]</scope>
    <source>
        <strain evidence="7 8">SCSIO_ZH16</strain>
    </source>
</reference>
<gene>
    <name evidence="7" type="ORF">C5746_41290</name>
</gene>
<evidence type="ECO:0000256" key="5">
    <source>
        <dbReference type="SAM" id="MobiDB-lite"/>
    </source>
</evidence>
<evidence type="ECO:0000256" key="4">
    <source>
        <dbReference type="ARBA" id="ARBA00022837"/>
    </source>
</evidence>
<comment type="similarity">
    <text evidence="1">Belongs to the archease family.</text>
</comment>
<evidence type="ECO:0000313" key="8">
    <source>
        <dbReference type="Proteomes" id="UP000252698"/>
    </source>
</evidence>
<evidence type="ECO:0000256" key="2">
    <source>
        <dbReference type="ARBA" id="ARBA00022694"/>
    </source>
</evidence>
<organism evidence="7 8">
    <name type="scientific">Streptomyces atratus</name>
    <dbReference type="NCBI Taxonomy" id="1893"/>
    <lineage>
        <taxon>Bacteria</taxon>
        <taxon>Bacillati</taxon>
        <taxon>Actinomycetota</taxon>
        <taxon>Actinomycetes</taxon>
        <taxon>Kitasatosporales</taxon>
        <taxon>Streptomycetaceae</taxon>
        <taxon>Streptomyces</taxon>
    </lineage>
</organism>
<accession>A0A2Z5JPE0</accession>
<dbReference type="GO" id="GO:0008033">
    <property type="term" value="P:tRNA processing"/>
    <property type="evidence" value="ECO:0007669"/>
    <property type="project" value="UniProtKB-KW"/>
</dbReference>
<feature type="domain" description="Archease" evidence="6">
    <location>
        <begin position="132"/>
        <end position="267"/>
    </location>
</feature>
<dbReference type="SUPFAM" id="SSF69819">
    <property type="entry name" value="MTH1598-like"/>
    <property type="match status" value="1"/>
</dbReference>
<keyword evidence="3" id="KW-0479">Metal-binding</keyword>
<protein>
    <recommendedName>
        <fullName evidence="6">Archease domain-containing protein</fullName>
    </recommendedName>
</protein>
<keyword evidence="4" id="KW-0106">Calcium</keyword>
<feature type="region of interest" description="Disordered" evidence="5">
    <location>
        <begin position="104"/>
        <end position="133"/>
    </location>
</feature>
<feature type="region of interest" description="Disordered" evidence="5">
    <location>
        <begin position="1"/>
        <end position="48"/>
    </location>
</feature>
<proteinExistence type="inferred from homology"/>
<name>A0A2Z5JPE0_STRAR</name>
<dbReference type="GO" id="GO:0046872">
    <property type="term" value="F:metal ion binding"/>
    <property type="evidence" value="ECO:0007669"/>
    <property type="project" value="UniProtKB-KW"/>
</dbReference>
<evidence type="ECO:0000256" key="1">
    <source>
        <dbReference type="ARBA" id="ARBA00007963"/>
    </source>
</evidence>
<evidence type="ECO:0000259" key="6">
    <source>
        <dbReference type="Pfam" id="PF01951"/>
    </source>
</evidence>
<dbReference type="AlphaFoldDB" id="A0A2Z5JPE0"/>
<dbReference type="InterPro" id="IPR036820">
    <property type="entry name" value="Archease_dom_sf"/>
</dbReference>
<dbReference type="Proteomes" id="UP000252698">
    <property type="component" value="Chromosome"/>
</dbReference>
<dbReference type="EMBL" id="CP027306">
    <property type="protein sequence ID" value="AXE82233.1"/>
    <property type="molecule type" value="Genomic_DNA"/>
</dbReference>
<dbReference type="InterPro" id="IPR023572">
    <property type="entry name" value="Archease_dom"/>
</dbReference>
<dbReference type="KEGG" id="sata:C5746_41290"/>